<reference evidence="1" key="1">
    <citation type="submission" date="2014-12" db="EMBL/GenBank/DDBJ databases">
        <title>Insight into the proteome of Arion vulgaris.</title>
        <authorList>
            <person name="Aradska J."/>
            <person name="Bulat T."/>
            <person name="Smidak R."/>
            <person name="Sarate P."/>
            <person name="Gangsoo J."/>
            <person name="Sialana F."/>
            <person name="Bilban M."/>
            <person name="Lubec G."/>
        </authorList>
    </citation>
    <scope>NUCLEOTIDE SEQUENCE</scope>
    <source>
        <tissue evidence="1">Skin</tissue>
    </source>
</reference>
<evidence type="ECO:0000313" key="1">
    <source>
        <dbReference type="EMBL" id="CEK59843.1"/>
    </source>
</evidence>
<gene>
    <name evidence="1" type="primary">ORF37599</name>
</gene>
<name>A0A0B6YUC0_9EUPU</name>
<feature type="non-terminal residue" evidence="1">
    <location>
        <position position="419"/>
    </location>
</feature>
<dbReference type="AlphaFoldDB" id="A0A0B6YUC0"/>
<organism evidence="1">
    <name type="scientific">Arion vulgaris</name>
    <dbReference type="NCBI Taxonomy" id="1028688"/>
    <lineage>
        <taxon>Eukaryota</taxon>
        <taxon>Metazoa</taxon>
        <taxon>Spiralia</taxon>
        <taxon>Lophotrochozoa</taxon>
        <taxon>Mollusca</taxon>
        <taxon>Gastropoda</taxon>
        <taxon>Heterobranchia</taxon>
        <taxon>Euthyneura</taxon>
        <taxon>Panpulmonata</taxon>
        <taxon>Eupulmonata</taxon>
        <taxon>Stylommatophora</taxon>
        <taxon>Helicina</taxon>
        <taxon>Arionoidea</taxon>
        <taxon>Arionidae</taxon>
        <taxon>Arion</taxon>
    </lineage>
</organism>
<dbReference type="EMBL" id="HACG01012978">
    <property type="protein sequence ID" value="CEK59843.1"/>
    <property type="molecule type" value="Transcribed_RNA"/>
</dbReference>
<accession>A0A0B6YUC0</accession>
<protein>
    <submittedName>
        <fullName evidence="1">Uncharacterized protein</fullName>
    </submittedName>
</protein>
<sequence>MDALESLTQGAELGVGLSLCYDIPSQTEIHTKHVSEALALDEGLNTPVTKYSDSTFFGPDTLEPPPITATANIIASINIADNPCDGLNRIRPMQTYSGNTAHTFTYTGTVTTAVTPNSSQVETNHHNLASLWNSPFFTFLSQATAQAPCSTHVSNQFGSYNAGNLCEFNIGVPSTSADNTGLYYHSSSPISVQSPLSQRAGTPSDSVCHQDVSDHYSSEFTSPISSANSSPEPHMPAITERQDDSINYMSPPPSYSQSLTMTLPMKPEMSCASVKQPPTYGSCCSHPMQQQQAPPNFLHYSSYLQDPIFPNLSDVVNKNQDLQSDLKWPSNSAQDQILQFGAHQMCSSSGLSSQFEMPAIKSEPMDEHIFMPNDTMDYATASSCSSISSGLPLVLNQSYQQVPLPVRARPNRPSKSLPH</sequence>
<proteinExistence type="predicted"/>